<reference evidence="3 4" key="1">
    <citation type="submission" date="2018-08" db="EMBL/GenBank/DDBJ databases">
        <title>Draft genome of the lignicolous fungus Coniochaeta pulveracea.</title>
        <authorList>
            <person name="Borstlap C.J."/>
            <person name="De Witt R.N."/>
            <person name="Botha A."/>
            <person name="Volschenk H."/>
        </authorList>
    </citation>
    <scope>NUCLEOTIDE SEQUENCE [LARGE SCALE GENOMIC DNA]</scope>
    <source>
        <strain evidence="3 4">CAB683</strain>
    </source>
</reference>
<evidence type="ECO:0000256" key="1">
    <source>
        <dbReference type="SAM" id="MobiDB-lite"/>
    </source>
</evidence>
<keyword evidence="2" id="KW-0812">Transmembrane</keyword>
<accession>A0A420YD56</accession>
<dbReference type="Gene3D" id="3.30.40.10">
    <property type="entry name" value="Zinc/RING finger domain, C3HC4 (zinc finger)"/>
    <property type="match status" value="1"/>
</dbReference>
<feature type="region of interest" description="Disordered" evidence="1">
    <location>
        <begin position="567"/>
        <end position="593"/>
    </location>
</feature>
<dbReference type="AlphaFoldDB" id="A0A420YD56"/>
<dbReference type="GO" id="GO:0006511">
    <property type="term" value="P:ubiquitin-dependent protein catabolic process"/>
    <property type="evidence" value="ECO:0007669"/>
    <property type="project" value="TreeGrafter"/>
</dbReference>
<dbReference type="PANTHER" id="PTHR22696">
    <property type="entry name" value="E3 UBIQUITIN-PROTEIN LIGASE RNF26"/>
    <property type="match status" value="1"/>
</dbReference>
<feature type="transmembrane region" description="Helical" evidence="2">
    <location>
        <begin position="355"/>
        <end position="375"/>
    </location>
</feature>
<dbReference type="STRING" id="177199.A0A420YD56"/>
<dbReference type="PANTHER" id="PTHR22696:SF1">
    <property type="entry name" value="E3 UBIQUITIN-PROTEIN LIGASE RNF26"/>
    <property type="match status" value="1"/>
</dbReference>
<evidence type="ECO:0008006" key="5">
    <source>
        <dbReference type="Google" id="ProtNLM"/>
    </source>
</evidence>
<feature type="transmembrane region" description="Helical" evidence="2">
    <location>
        <begin position="618"/>
        <end position="639"/>
    </location>
</feature>
<keyword evidence="2" id="KW-1133">Transmembrane helix</keyword>
<dbReference type="OrthoDB" id="66726at2759"/>
<gene>
    <name evidence="3" type="ORF">DL546_007047</name>
</gene>
<name>A0A420YD56_9PEZI</name>
<feature type="region of interest" description="Disordered" evidence="1">
    <location>
        <begin position="743"/>
        <end position="826"/>
    </location>
</feature>
<feature type="transmembrane region" description="Helical" evidence="2">
    <location>
        <begin position="387"/>
        <end position="406"/>
    </location>
</feature>
<dbReference type="EMBL" id="QVQW01000018">
    <property type="protein sequence ID" value="RKU45839.1"/>
    <property type="molecule type" value="Genomic_DNA"/>
</dbReference>
<evidence type="ECO:0000313" key="4">
    <source>
        <dbReference type="Proteomes" id="UP000275385"/>
    </source>
</evidence>
<comment type="caution">
    <text evidence="3">The sequence shown here is derived from an EMBL/GenBank/DDBJ whole genome shotgun (WGS) entry which is preliminary data.</text>
</comment>
<evidence type="ECO:0000313" key="3">
    <source>
        <dbReference type="EMBL" id="RKU45839.1"/>
    </source>
</evidence>
<keyword evidence="2" id="KW-0472">Membrane</keyword>
<dbReference type="InterPro" id="IPR013083">
    <property type="entry name" value="Znf_RING/FYVE/PHD"/>
</dbReference>
<dbReference type="Proteomes" id="UP000275385">
    <property type="component" value="Unassembled WGS sequence"/>
</dbReference>
<organism evidence="3 4">
    <name type="scientific">Coniochaeta pulveracea</name>
    <dbReference type="NCBI Taxonomy" id="177199"/>
    <lineage>
        <taxon>Eukaryota</taxon>
        <taxon>Fungi</taxon>
        <taxon>Dikarya</taxon>
        <taxon>Ascomycota</taxon>
        <taxon>Pezizomycotina</taxon>
        <taxon>Sordariomycetes</taxon>
        <taxon>Sordariomycetidae</taxon>
        <taxon>Coniochaetales</taxon>
        <taxon>Coniochaetaceae</taxon>
        <taxon>Coniochaeta</taxon>
    </lineage>
</organism>
<protein>
    <recommendedName>
        <fullName evidence="5">Ubiquitin-protein ligase (Asi3)</fullName>
    </recommendedName>
</protein>
<evidence type="ECO:0000256" key="2">
    <source>
        <dbReference type="SAM" id="Phobius"/>
    </source>
</evidence>
<proteinExistence type="predicted"/>
<dbReference type="CDD" id="cd16616">
    <property type="entry name" value="mRING-HC-C4C4_Asi1p-like"/>
    <property type="match status" value="1"/>
</dbReference>
<feature type="compositionally biased region" description="Basic and acidic residues" evidence="1">
    <location>
        <begin position="576"/>
        <end position="593"/>
    </location>
</feature>
<feature type="transmembrane region" description="Helical" evidence="2">
    <location>
        <begin position="426"/>
        <end position="452"/>
    </location>
</feature>
<feature type="compositionally biased region" description="Acidic residues" evidence="1">
    <location>
        <begin position="769"/>
        <end position="788"/>
    </location>
</feature>
<keyword evidence="4" id="KW-1185">Reference proteome</keyword>
<dbReference type="GO" id="GO:0061630">
    <property type="term" value="F:ubiquitin protein ligase activity"/>
    <property type="evidence" value="ECO:0007669"/>
    <property type="project" value="TreeGrafter"/>
</dbReference>
<sequence>MNTPTVDIRAILPSPVLDNHTIWTNLTVWTSQRLGYNISKLTPSIEDLVKAGPRMVMKLGRLGGSLISFPDAIDGFGHRMTSESTDGSIFRTTGTIAGSLHAETTTARAHPSLATEPDPNAFLTRITDGRGLGSVFSYATSKWALSCVVMAVVLNRTLIFAATRRRVRLRWPVRLGLRIVPILLLMGQSIQVLRSIQCQTSPDFAELRWGNASKSSELMFSQYDSYLHTLSSTLLLGATDEESCIAVQMTPAPEEESAANLRGSLSRLWPLFGTVCLSRFVETLSCALQGRPVASETVMTLFEHSLAFAEAEAAIGNQLGWGLFANSTNGKITLGNNIAVTRSMIMNRVNTSPEVLLIAFLSATGHLISHILAVFNLQAKVRLLNTGFFALSFMGSMVWSGLHFSLDDPSTQSLLRYPTVVIVGFIPHLLIVGGIVICFTVYSLALLVSAVATPSSSADGQRLSLRERLALAHGNMQANLSLKSDIRIRMDMDFFTALLRAGFAAITMASEAVYLNEDSQVNLKPYTWLEEERLRELDQHQKQWLADLPGLASNFGGIVDTAPLRDGQAGSSSGYAREKATQELGKKGATDGRRVRAGVGAAERTTRWLMAIEYVMHINKFLITLWALATLKFLAIFGVRNPPRFIRSFTQRPKAQQPPTKEVGRRERPLPFTEYIATPDGDGRYIPRSERVDVEAEVRRWFGSDDNPNRRLPVAEDAVDSMLYSWWAKGGWWGNTDSSSDYLPPPHIDDEGKEDPDFDATSVVSTTETSEDFSGWEDDHGWDDEPNDDGQRTPTQQSPYRGMTPNPFASRESTPVVDNPLDPTDLARLLHPTSPEEREEARALAAHLGSDRILTRSSYRRLQAQQRIRILGGSRFISAKKMTPEEEATALEQILLARRAAASTNSGVEEGTGDGSWATGAAGLGADGPQCVVCQSAARTIIVWPCRCLSLCDDCRVSLAMNNFDKCVCCRREVASFSRIFVP</sequence>
<dbReference type="Pfam" id="PF13920">
    <property type="entry name" value="zf-C3HC4_3"/>
    <property type="match status" value="1"/>
</dbReference>
<dbReference type="GO" id="GO:0016567">
    <property type="term" value="P:protein ubiquitination"/>
    <property type="evidence" value="ECO:0007669"/>
    <property type="project" value="TreeGrafter"/>
</dbReference>